<proteinExistence type="predicted"/>
<sequence length="200" mass="21381">MADDLSVDRRTSALLVMDFQTLIVDNYAADAKALLNRTARLIAAARTAGMRVIYVVVGFRPGYPEISDRNATFNGLKASGAFAAGAESAKIHPAVAPLAEEIVVTKHRVSAFAGTDLDLILRANGIETLILTGIMTSGVVLSTLRHAADADYRLLVVGDCCSDRDEETHRVLLEKVFPWQATLTTAAGLDQAIGARRSTP</sequence>
<evidence type="ECO:0000313" key="4">
    <source>
        <dbReference type="Proteomes" id="UP000184096"/>
    </source>
</evidence>
<protein>
    <submittedName>
        <fullName evidence="3">Nicotinamidase-related amidase</fullName>
    </submittedName>
</protein>
<keyword evidence="4" id="KW-1185">Reference proteome</keyword>
<feature type="domain" description="Isochorismatase-like" evidence="2">
    <location>
        <begin position="12"/>
        <end position="187"/>
    </location>
</feature>
<dbReference type="InterPro" id="IPR036380">
    <property type="entry name" value="Isochorismatase-like_sf"/>
</dbReference>
<dbReference type="Gene3D" id="3.40.50.850">
    <property type="entry name" value="Isochorismatase-like"/>
    <property type="match status" value="1"/>
</dbReference>
<keyword evidence="1" id="KW-0378">Hydrolase</keyword>
<dbReference type="InterPro" id="IPR050272">
    <property type="entry name" value="Isochorismatase-like_hydrls"/>
</dbReference>
<organism evidence="3 4">
    <name type="scientific">Bradyrhizobium erythrophlei</name>
    <dbReference type="NCBI Taxonomy" id="1437360"/>
    <lineage>
        <taxon>Bacteria</taxon>
        <taxon>Pseudomonadati</taxon>
        <taxon>Pseudomonadota</taxon>
        <taxon>Alphaproteobacteria</taxon>
        <taxon>Hyphomicrobiales</taxon>
        <taxon>Nitrobacteraceae</taxon>
        <taxon>Bradyrhizobium</taxon>
    </lineage>
</organism>
<evidence type="ECO:0000259" key="2">
    <source>
        <dbReference type="Pfam" id="PF00857"/>
    </source>
</evidence>
<dbReference type="RefSeq" id="WP_072819926.1">
    <property type="nucleotide sequence ID" value="NZ_LT670849.1"/>
</dbReference>
<dbReference type="InterPro" id="IPR000868">
    <property type="entry name" value="Isochorismatase-like_dom"/>
</dbReference>
<name>A0A1M7U718_9BRAD</name>
<dbReference type="PANTHER" id="PTHR43540">
    <property type="entry name" value="PEROXYUREIDOACRYLATE/UREIDOACRYLATE AMIDOHYDROLASE-RELATED"/>
    <property type="match status" value="1"/>
</dbReference>
<dbReference type="GO" id="GO:0016787">
    <property type="term" value="F:hydrolase activity"/>
    <property type="evidence" value="ECO:0007669"/>
    <property type="project" value="UniProtKB-KW"/>
</dbReference>
<accession>A0A1M7U718</accession>
<dbReference type="PANTHER" id="PTHR43540:SF1">
    <property type="entry name" value="ISOCHORISMATASE HYDROLASE"/>
    <property type="match status" value="1"/>
</dbReference>
<dbReference type="SUPFAM" id="SSF52499">
    <property type="entry name" value="Isochorismatase-like hydrolases"/>
    <property type="match status" value="1"/>
</dbReference>
<dbReference type="Proteomes" id="UP000184096">
    <property type="component" value="Chromosome I"/>
</dbReference>
<dbReference type="Pfam" id="PF00857">
    <property type="entry name" value="Isochorismatase"/>
    <property type="match status" value="1"/>
</dbReference>
<dbReference type="AlphaFoldDB" id="A0A1M7U718"/>
<dbReference type="OrthoDB" id="9807387at2"/>
<dbReference type="CDD" id="cd00431">
    <property type="entry name" value="cysteine_hydrolases"/>
    <property type="match status" value="1"/>
</dbReference>
<evidence type="ECO:0000313" key="3">
    <source>
        <dbReference type="EMBL" id="SHN78706.1"/>
    </source>
</evidence>
<reference evidence="4" key="1">
    <citation type="submission" date="2016-11" db="EMBL/GenBank/DDBJ databases">
        <authorList>
            <person name="Varghese N."/>
            <person name="Submissions S."/>
        </authorList>
    </citation>
    <scope>NUCLEOTIDE SEQUENCE [LARGE SCALE GENOMIC DNA]</scope>
    <source>
        <strain evidence="4">GAS401</strain>
    </source>
</reference>
<gene>
    <name evidence="3" type="ORF">SAMN05444170_3757</name>
</gene>
<evidence type="ECO:0000256" key="1">
    <source>
        <dbReference type="ARBA" id="ARBA00022801"/>
    </source>
</evidence>
<dbReference type="EMBL" id="LT670849">
    <property type="protein sequence ID" value="SHN78706.1"/>
    <property type="molecule type" value="Genomic_DNA"/>
</dbReference>